<evidence type="ECO:0000256" key="7">
    <source>
        <dbReference type="ARBA" id="ARBA00049929"/>
    </source>
</evidence>
<accession>A0A2G9ZB71</accession>
<keyword evidence="5 8" id="KW-0648">Protein biosynthesis</keyword>
<dbReference type="GO" id="GO:0005829">
    <property type="term" value="C:cytosol"/>
    <property type="evidence" value="ECO:0007669"/>
    <property type="project" value="TreeGrafter"/>
</dbReference>
<keyword evidence="2 8" id="KW-0436">Ligase</keyword>
<gene>
    <name evidence="8 10" type="primary">trpS</name>
    <name evidence="10" type="ORF">COX26_01880</name>
</gene>
<evidence type="ECO:0000256" key="3">
    <source>
        <dbReference type="ARBA" id="ARBA00022741"/>
    </source>
</evidence>
<keyword evidence="8" id="KW-0963">Cytoplasm</keyword>
<sequence>MDTKKPILISGIQPSGQLHLGNYLGALKNFVELQNSGKYRCYFFVADLHSLTEDYEPKEKPKQVLDLALSYLAAGIDPKKSTIFVQSAIPAHAELTWILNIITPLGELRRMTQFKEKSKTGAESANVGLFDYPVLMAADILLYGAKYVPVGEDQLQHLELTRTLARKFNAKFPARAGGGKTFVEPQSLLTKVPRLMSLDDPTKKMSKSRPAGCLFLDDSPAAIREKLARATTDSGKEVRYAPDTKPGISNLLKIHEALSSEALQLTVARYKNKGYAEFKRDLAETVIKALAPFQAKKKTLKAPAFACLPAEALAQAGLRTGRQNSKLKAILAAGNKKANAVAEKKLAEVKERVGLF</sequence>
<feature type="binding site" evidence="8">
    <location>
        <begin position="21"/>
        <end position="22"/>
    </location>
    <ligand>
        <name>ATP</name>
        <dbReference type="ChEBI" id="CHEBI:30616"/>
    </ligand>
</feature>
<dbReference type="EMBL" id="PCRZ01000032">
    <property type="protein sequence ID" value="PIP29860.1"/>
    <property type="molecule type" value="Genomic_DNA"/>
</dbReference>
<dbReference type="AlphaFoldDB" id="A0A2G9ZB71"/>
<feature type="short sequence motif" description="'KMSKS' region" evidence="8">
    <location>
        <begin position="204"/>
        <end position="208"/>
    </location>
</feature>
<keyword evidence="3 8" id="KW-0547">Nucleotide-binding</keyword>
<feature type="short sequence motif" description="'HIGH' region" evidence="8">
    <location>
        <begin position="14"/>
        <end position="22"/>
    </location>
</feature>
<dbReference type="GO" id="GO:0005524">
    <property type="term" value="F:ATP binding"/>
    <property type="evidence" value="ECO:0007669"/>
    <property type="project" value="UniProtKB-UniRule"/>
</dbReference>
<dbReference type="GO" id="GO:0006436">
    <property type="term" value="P:tryptophanyl-tRNA aminoacylation"/>
    <property type="evidence" value="ECO:0007669"/>
    <property type="project" value="UniProtKB-UniRule"/>
</dbReference>
<feature type="binding site" evidence="8">
    <location>
        <position position="195"/>
    </location>
    <ligand>
        <name>ATP</name>
        <dbReference type="ChEBI" id="CHEBI:30616"/>
    </ligand>
</feature>
<dbReference type="EC" id="6.1.1.2" evidence="8"/>
<proteinExistence type="inferred from homology"/>
<dbReference type="PANTHER" id="PTHR43766:SF1">
    <property type="entry name" value="TRYPTOPHAN--TRNA LIGASE, MITOCHONDRIAL"/>
    <property type="match status" value="1"/>
</dbReference>
<evidence type="ECO:0000313" key="11">
    <source>
        <dbReference type="Proteomes" id="UP000228812"/>
    </source>
</evidence>
<feature type="binding site" evidence="8">
    <location>
        <begin position="151"/>
        <end position="153"/>
    </location>
    <ligand>
        <name>ATP</name>
        <dbReference type="ChEBI" id="CHEBI:30616"/>
    </ligand>
</feature>
<dbReference type="PRINTS" id="PR01039">
    <property type="entry name" value="TRNASYNTHTRP"/>
</dbReference>
<dbReference type="SUPFAM" id="SSF52374">
    <property type="entry name" value="Nucleotidylyl transferase"/>
    <property type="match status" value="1"/>
</dbReference>
<comment type="subunit">
    <text evidence="8">Homodimer.</text>
</comment>
<dbReference type="InterPro" id="IPR001412">
    <property type="entry name" value="aa-tRNA-synth_I_CS"/>
</dbReference>
<dbReference type="InterPro" id="IPR002305">
    <property type="entry name" value="aa-tRNA-synth_Ic"/>
</dbReference>
<dbReference type="InterPro" id="IPR014729">
    <property type="entry name" value="Rossmann-like_a/b/a_fold"/>
</dbReference>
<evidence type="ECO:0000256" key="5">
    <source>
        <dbReference type="ARBA" id="ARBA00022917"/>
    </source>
</evidence>
<protein>
    <recommendedName>
        <fullName evidence="8">Tryptophan--tRNA ligase</fullName>
        <ecNumber evidence="8">6.1.1.2</ecNumber>
    </recommendedName>
    <alternativeName>
        <fullName evidence="8">Tryptophanyl-tRNA synthetase</fullName>
        <shortName evidence="8">TrpRS</shortName>
    </alternativeName>
</protein>
<dbReference type="Proteomes" id="UP000228812">
    <property type="component" value="Unassembled WGS sequence"/>
</dbReference>
<dbReference type="NCBIfam" id="TIGR00233">
    <property type="entry name" value="trpS"/>
    <property type="match status" value="1"/>
</dbReference>
<comment type="similarity">
    <text evidence="1 8 9">Belongs to the class-I aminoacyl-tRNA synthetase family.</text>
</comment>
<evidence type="ECO:0000256" key="4">
    <source>
        <dbReference type="ARBA" id="ARBA00022840"/>
    </source>
</evidence>
<organism evidence="10 11">
    <name type="scientific">Candidatus Jorgensenbacteria bacterium CG23_combo_of_CG06-09_8_20_14_all_54_14</name>
    <dbReference type="NCBI Taxonomy" id="1974595"/>
    <lineage>
        <taxon>Bacteria</taxon>
        <taxon>Candidatus Joergenseniibacteriota</taxon>
    </lineage>
</organism>
<dbReference type="GO" id="GO:0004830">
    <property type="term" value="F:tryptophan-tRNA ligase activity"/>
    <property type="evidence" value="ECO:0007669"/>
    <property type="project" value="UniProtKB-UniRule"/>
</dbReference>
<dbReference type="InterPro" id="IPR002306">
    <property type="entry name" value="Trp-tRNA-ligase"/>
</dbReference>
<name>A0A2G9ZB71_9BACT</name>
<feature type="binding site" evidence="8">
    <location>
        <position position="139"/>
    </location>
    <ligand>
        <name>L-tryptophan</name>
        <dbReference type="ChEBI" id="CHEBI:57912"/>
    </ligand>
</feature>
<comment type="function">
    <text evidence="8">Catalyzes the attachment of tryptophan to tRNA(Trp).</text>
</comment>
<dbReference type="CDD" id="cd00806">
    <property type="entry name" value="TrpRS_core"/>
    <property type="match status" value="1"/>
</dbReference>
<feature type="binding site" evidence="8">
    <location>
        <begin position="13"/>
        <end position="15"/>
    </location>
    <ligand>
        <name>ATP</name>
        <dbReference type="ChEBI" id="CHEBI:30616"/>
    </ligand>
</feature>
<feature type="binding site" evidence="8">
    <location>
        <begin position="204"/>
        <end position="208"/>
    </location>
    <ligand>
        <name>ATP</name>
        <dbReference type="ChEBI" id="CHEBI:30616"/>
    </ligand>
</feature>
<dbReference type="Gene3D" id="1.10.240.10">
    <property type="entry name" value="Tyrosyl-Transfer RNA Synthetase"/>
    <property type="match status" value="1"/>
</dbReference>
<evidence type="ECO:0000256" key="8">
    <source>
        <dbReference type="HAMAP-Rule" id="MF_00140"/>
    </source>
</evidence>
<reference evidence="10 11" key="1">
    <citation type="submission" date="2017-09" db="EMBL/GenBank/DDBJ databases">
        <title>Depth-based differentiation of microbial function through sediment-hosted aquifers and enrichment of novel symbionts in the deep terrestrial subsurface.</title>
        <authorList>
            <person name="Probst A.J."/>
            <person name="Ladd B."/>
            <person name="Jarett J.K."/>
            <person name="Geller-Mcgrath D.E."/>
            <person name="Sieber C.M."/>
            <person name="Emerson J.B."/>
            <person name="Anantharaman K."/>
            <person name="Thomas B.C."/>
            <person name="Malmstrom R."/>
            <person name="Stieglmeier M."/>
            <person name="Klingl A."/>
            <person name="Woyke T."/>
            <person name="Ryan C.M."/>
            <person name="Banfield J.F."/>
        </authorList>
    </citation>
    <scope>NUCLEOTIDE SEQUENCE [LARGE SCALE GENOMIC DNA]</scope>
    <source>
        <strain evidence="10">CG23_combo_of_CG06-09_8_20_14_all_54_14</strain>
    </source>
</reference>
<dbReference type="InterPro" id="IPR024109">
    <property type="entry name" value="Trp-tRNA-ligase_bac-type"/>
</dbReference>
<dbReference type="InterPro" id="IPR050203">
    <property type="entry name" value="Trp-tRNA_synthetase"/>
</dbReference>
<dbReference type="HAMAP" id="MF_00140_B">
    <property type="entry name" value="Trp_tRNA_synth_B"/>
    <property type="match status" value="1"/>
</dbReference>
<evidence type="ECO:0000256" key="1">
    <source>
        <dbReference type="ARBA" id="ARBA00005594"/>
    </source>
</evidence>
<evidence type="ECO:0000256" key="9">
    <source>
        <dbReference type="RuleBase" id="RU363036"/>
    </source>
</evidence>
<keyword evidence="6 8" id="KW-0030">Aminoacyl-tRNA synthetase</keyword>
<dbReference type="PROSITE" id="PS00178">
    <property type="entry name" value="AA_TRNA_LIGASE_I"/>
    <property type="match status" value="1"/>
</dbReference>
<evidence type="ECO:0000256" key="6">
    <source>
        <dbReference type="ARBA" id="ARBA00023146"/>
    </source>
</evidence>
<keyword evidence="4 8" id="KW-0067">ATP-binding</keyword>
<comment type="catalytic activity">
    <reaction evidence="7 8">
        <text>tRNA(Trp) + L-tryptophan + ATP = L-tryptophyl-tRNA(Trp) + AMP + diphosphate + H(+)</text>
        <dbReference type="Rhea" id="RHEA:24080"/>
        <dbReference type="Rhea" id="RHEA-COMP:9671"/>
        <dbReference type="Rhea" id="RHEA-COMP:9705"/>
        <dbReference type="ChEBI" id="CHEBI:15378"/>
        <dbReference type="ChEBI" id="CHEBI:30616"/>
        <dbReference type="ChEBI" id="CHEBI:33019"/>
        <dbReference type="ChEBI" id="CHEBI:57912"/>
        <dbReference type="ChEBI" id="CHEBI:78442"/>
        <dbReference type="ChEBI" id="CHEBI:78535"/>
        <dbReference type="ChEBI" id="CHEBI:456215"/>
        <dbReference type="EC" id="6.1.1.2"/>
    </reaction>
</comment>
<dbReference type="PANTHER" id="PTHR43766">
    <property type="entry name" value="TRYPTOPHAN--TRNA LIGASE, MITOCHONDRIAL"/>
    <property type="match status" value="1"/>
</dbReference>
<evidence type="ECO:0000256" key="2">
    <source>
        <dbReference type="ARBA" id="ARBA00022598"/>
    </source>
</evidence>
<comment type="caution">
    <text evidence="10">The sequence shown here is derived from an EMBL/GenBank/DDBJ whole genome shotgun (WGS) entry which is preliminary data.</text>
</comment>
<dbReference type="Gene3D" id="3.40.50.620">
    <property type="entry name" value="HUPs"/>
    <property type="match status" value="1"/>
</dbReference>
<evidence type="ECO:0000313" key="10">
    <source>
        <dbReference type="EMBL" id="PIP29860.1"/>
    </source>
</evidence>
<comment type="subcellular location">
    <subcellularLocation>
        <location evidence="8">Cytoplasm</location>
    </subcellularLocation>
</comment>
<dbReference type="Pfam" id="PF00579">
    <property type="entry name" value="tRNA-synt_1b"/>
    <property type="match status" value="1"/>
</dbReference>